<dbReference type="Proteomes" id="UP000663124">
    <property type="component" value="Chromosome 1"/>
</dbReference>
<sequence>MVKAENHRGICFNPLPLSQEKEIAAAKVQIYELEKALLAFLDIRIANPIEAYYTNIKQNCQID</sequence>
<evidence type="ECO:0000313" key="2">
    <source>
        <dbReference type="Proteomes" id="UP000663124"/>
    </source>
</evidence>
<accession>A0AAP9W9D3</accession>
<name>A0AAP9W9D3_LEPIR</name>
<dbReference type="RefSeq" id="WP_061269671.1">
    <property type="nucleotide sequence ID" value="NZ_CP043884.1"/>
</dbReference>
<reference evidence="1" key="1">
    <citation type="submission" date="2019-09" db="EMBL/GenBank/DDBJ databases">
        <title>Comparative Genomics of Leptospira interrogans Reveals Genome Plasticity - A Common Adaptive Strategy for Survival in Various Hosts.</title>
        <authorList>
            <person name="Ramli S.R."/>
            <person name="Bunk B."/>
            <person name="Goris M."/>
            <person name="Bhuju S."/>
            <person name="Jarek M."/>
            <person name="Sproer C."/>
            <person name="Mustakim S."/>
            <person name="Strommenger B."/>
            <person name="Pessler F."/>
        </authorList>
    </citation>
    <scope>NUCLEOTIDE SEQUENCE</scope>
    <source>
        <strain evidence="1">782</strain>
    </source>
</reference>
<dbReference type="AlphaFoldDB" id="A0AAP9W9D3"/>
<dbReference type="EMBL" id="CP043884">
    <property type="protein sequence ID" value="QOI41820.1"/>
    <property type="molecule type" value="Genomic_DNA"/>
</dbReference>
<organism evidence="1 2">
    <name type="scientific">Leptospira interrogans serovar Canicola</name>
    <dbReference type="NCBI Taxonomy" id="211880"/>
    <lineage>
        <taxon>Bacteria</taxon>
        <taxon>Pseudomonadati</taxon>
        <taxon>Spirochaetota</taxon>
        <taxon>Spirochaetia</taxon>
        <taxon>Leptospirales</taxon>
        <taxon>Leptospiraceae</taxon>
        <taxon>Leptospira</taxon>
    </lineage>
</organism>
<protein>
    <submittedName>
        <fullName evidence="1">Uncharacterized protein</fullName>
    </submittedName>
</protein>
<gene>
    <name evidence="1" type="ORF">Lepto782_05760</name>
</gene>
<proteinExistence type="predicted"/>
<evidence type="ECO:0000313" key="1">
    <source>
        <dbReference type="EMBL" id="QOI41820.1"/>
    </source>
</evidence>